<dbReference type="PROSITE" id="PS51318">
    <property type="entry name" value="TAT"/>
    <property type="match status" value="1"/>
</dbReference>
<feature type="signal peptide" evidence="2">
    <location>
        <begin position="1"/>
        <end position="29"/>
    </location>
</feature>
<gene>
    <name evidence="3" type="ORF">FMM08_12195</name>
</gene>
<evidence type="ECO:0000313" key="4">
    <source>
        <dbReference type="Proteomes" id="UP000321234"/>
    </source>
</evidence>
<evidence type="ECO:0000313" key="3">
    <source>
        <dbReference type="EMBL" id="TXR56176.1"/>
    </source>
</evidence>
<name>A0A5C8ZH02_9ACTN</name>
<keyword evidence="2" id="KW-0732">Signal</keyword>
<accession>A0A5C8ZH02</accession>
<reference evidence="3 4" key="1">
    <citation type="submission" date="2019-07" db="EMBL/GenBank/DDBJ databases">
        <title>Quadrisphaera sp. strain DD2A genome sequencing and assembly.</title>
        <authorList>
            <person name="Kim I."/>
        </authorList>
    </citation>
    <scope>NUCLEOTIDE SEQUENCE [LARGE SCALE GENOMIC DNA]</scope>
    <source>
        <strain evidence="3 4">DD2A</strain>
    </source>
</reference>
<dbReference type="EMBL" id="VKAC01000006">
    <property type="protein sequence ID" value="TXR56176.1"/>
    <property type="molecule type" value="Genomic_DNA"/>
</dbReference>
<protein>
    <submittedName>
        <fullName evidence="3">Uncharacterized protein</fullName>
    </submittedName>
</protein>
<organism evidence="3 4">
    <name type="scientific">Quadrisphaera setariae</name>
    <dbReference type="NCBI Taxonomy" id="2593304"/>
    <lineage>
        <taxon>Bacteria</taxon>
        <taxon>Bacillati</taxon>
        <taxon>Actinomycetota</taxon>
        <taxon>Actinomycetes</taxon>
        <taxon>Kineosporiales</taxon>
        <taxon>Kineosporiaceae</taxon>
        <taxon>Quadrisphaera</taxon>
    </lineage>
</organism>
<feature type="region of interest" description="Disordered" evidence="1">
    <location>
        <begin position="30"/>
        <end position="75"/>
    </location>
</feature>
<sequence>MTKTRRTLAVAAALLAVGGSLVGATSAMAADHTDQPAQPTVEVSAVAPDSSESPTWIDTEPAPEDSEDAGGSTWIDGVGTPEYLDLLKTDEDVDDAQVQLVDFMKARGLQVQLSYGDEDGRPYAEYDTFVDANLDAVDAYWDARLTQAKAQG</sequence>
<feature type="chain" id="PRO_5022683945" evidence="2">
    <location>
        <begin position="30"/>
        <end position="152"/>
    </location>
</feature>
<evidence type="ECO:0000256" key="1">
    <source>
        <dbReference type="SAM" id="MobiDB-lite"/>
    </source>
</evidence>
<dbReference type="AlphaFoldDB" id="A0A5C8ZH02"/>
<dbReference type="Proteomes" id="UP000321234">
    <property type="component" value="Unassembled WGS sequence"/>
</dbReference>
<dbReference type="RefSeq" id="WP_147926608.1">
    <property type="nucleotide sequence ID" value="NZ_VKAC01000006.1"/>
</dbReference>
<keyword evidence="4" id="KW-1185">Reference proteome</keyword>
<comment type="caution">
    <text evidence="3">The sequence shown here is derived from an EMBL/GenBank/DDBJ whole genome shotgun (WGS) entry which is preliminary data.</text>
</comment>
<proteinExistence type="predicted"/>
<evidence type="ECO:0000256" key="2">
    <source>
        <dbReference type="SAM" id="SignalP"/>
    </source>
</evidence>
<dbReference type="InterPro" id="IPR006311">
    <property type="entry name" value="TAT_signal"/>
</dbReference>